<comment type="caution">
    <text evidence="1">The sequence shown here is derived from an EMBL/GenBank/DDBJ whole genome shotgun (WGS) entry which is preliminary data.</text>
</comment>
<accession>A0AAE0NBW5</accession>
<organism evidence="1 2">
    <name type="scientific">Lasiosphaeria ovina</name>
    <dbReference type="NCBI Taxonomy" id="92902"/>
    <lineage>
        <taxon>Eukaryota</taxon>
        <taxon>Fungi</taxon>
        <taxon>Dikarya</taxon>
        <taxon>Ascomycota</taxon>
        <taxon>Pezizomycotina</taxon>
        <taxon>Sordariomycetes</taxon>
        <taxon>Sordariomycetidae</taxon>
        <taxon>Sordariales</taxon>
        <taxon>Lasiosphaeriaceae</taxon>
        <taxon>Lasiosphaeria</taxon>
    </lineage>
</organism>
<name>A0AAE0NBW5_9PEZI</name>
<gene>
    <name evidence="1" type="ORF">B0T24DRAFT_592575</name>
</gene>
<reference evidence="1" key="1">
    <citation type="journal article" date="2023" name="Mol. Phylogenet. Evol.">
        <title>Genome-scale phylogeny and comparative genomics of the fungal order Sordariales.</title>
        <authorList>
            <person name="Hensen N."/>
            <person name="Bonometti L."/>
            <person name="Westerberg I."/>
            <person name="Brannstrom I.O."/>
            <person name="Guillou S."/>
            <person name="Cros-Aarteil S."/>
            <person name="Calhoun S."/>
            <person name="Haridas S."/>
            <person name="Kuo A."/>
            <person name="Mondo S."/>
            <person name="Pangilinan J."/>
            <person name="Riley R."/>
            <person name="LaButti K."/>
            <person name="Andreopoulos B."/>
            <person name="Lipzen A."/>
            <person name="Chen C."/>
            <person name="Yan M."/>
            <person name="Daum C."/>
            <person name="Ng V."/>
            <person name="Clum A."/>
            <person name="Steindorff A."/>
            <person name="Ohm R.A."/>
            <person name="Martin F."/>
            <person name="Silar P."/>
            <person name="Natvig D.O."/>
            <person name="Lalanne C."/>
            <person name="Gautier V."/>
            <person name="Ament-Velasquez S.L."/>
            <person name="Kruys A."/>
            <person name="Hutchinson M.I."/>
            <person name="Powell A.J."/>
            <person name="Barry K."/>
            <person name="Miller A.N."/>
            <person name="Grigoriev I.V."/>
            <person name="Debuchy R."/>
            <person name="Gladieux P."/>
            <person name="Hiltunen Thoren M."/>
            <person name="Johannesson H."/>
        </authorList>
    </citation>
    <scope>NUCLEOTIDE SEQUENCE</scope>
    <source>
        <strain evidence="1">CBS 958.72</strain>
    </source>
</reference>
<sequence>MEVQVDRLVTKRRRVDTDCSKPPKLSARCKAIAARTSEIRVKAGTGLQAPRKIDSDEYGIYAFSANDVYENARTSVLQWSKVEDSVYDIVKEEVINALDNCRCVTLCNFWGKLPLGTEEEFPLVIKDSMTVTKLLGHGYLSFDKKGSSNLLEKETSTAEAKPKTGIRQQCRHQGLYRGRSALQQPPLQCIEQHNTEINSVQNNAPDPV</sequence>
<evidence type="ECO:0000313" key="1">
    <source>
        <dbReference type="EMBL" id="KAK3376949.1"/>
    </source>
</evidence>
<evidence type="ECO:0000313" key="2">
    <source>
        <dbReference type="Proteomes" id="UP001287356"/>
    </source>
</evidence>
<dbReference type="EMBL" id="JAULSN010000003">
    <property type="protein sequence ID" value="KAK3376949.1"/>
    <property type="molecule type" value="Genomic_DNA"/>
</dbReference>
<protein>
    <submittedName>
        <fullName evidence="1">Uncharacterized protein</fullName>
    </submittedName>
</protein>
<proteinExistence type="predicted"/>
<keyword evidence="2" id="KW-1185">Reference proteome</keyword>
<dbReference type="Proteomes" id="UP001287356">
    <property type="component" value="Unassembled WGS sequence"/>
</dbReference>
<reference evidence="1" key="2">
    <citation type="submission" date="2023-06" db="EMBL/GenBank/DDBJ databases">
        <authorList>
            <consortium name="Lawrence Berkeley National Laboratory"/>
            <person name="Haridas S."/>
            <person name="Hensen N."/>
            <person name="Bonometti L."/>
            <person name="Westerberg I."/>
            <person name="Brannstrom I.O."/>
            <person name="Guillou S."/>
            <person name="Cros-Aarteil S."/>
            <person name="Calhoun S."/>
            <person name="Kuo A."/>
            <person name="Mondo S."/>
            <person name="Pangilinan J."/>
            <person name="Riley R."/>
            <person name="Labutti K."/>
            <person name="Andreopoulos B."/>
            <person name="Lipzen A."/>
            <person name="Chen C."/>
            <person name="Yanf M."/>
            <person name="Daum C."/>
            <person name="Ng V."/>
            <person name="Clum A."/>
            <person name="Steindorff A."/>
            <person name="Ohm R."/>
            <person name="Martin F."/>
            <person name="Silar P."/>
            <person name="Natvig D."/>
            <person name="Lalanne C."/>
            <person name="Gautier V."/>
            <person name="Ament-Velasquez S.L."/>
            <person name="Kruys A."/>
            <person name="Hutchinson M.I."/>
            <person name="Powell A.J."/>
            <person name="Barry K."/>
            <person name="Miller A.N."/>
            <person name="Grigoriev I.V."/>
            <person name="Debuchy R."/>
            <person name="Gladieux P."/>
            <person name="Thoren M.H."/>
            <person name="Johannesson H."/>
        </authorList>
    </citation>
    <scope>NUCLEOTIDE SEQUENCE</scope>
    <source>
        <strain evidence="1">CBS 958.72</strain>
    </source>
</reference>
<dbReference type="AlphaFoldDB" id="A0AAE0NBW5"/>